<sequence length="39" mass="4058">MSKAIFNTPRNGTKPASNFSVIGRPDSPVLPPNPPPSPA</sequence>
<dbReference type="AlphaFoldDB" id="A0A0J8RF90"/>
<reference evidence="3" key="1">
    <citation type="journal article" date="2010" name="Genome Res.">
        <title>Population genomic sequencing of Coccidioides fungi reveals recent hybridization and transposon control.</title>
        <authorList>
            <person name="Neafsey D.E."/>
            <person name="Barker B.M."/>
            <person name="Sharpton T.J."/>
            <person name="Stajich J.E."/>
            <person name="Park D.J."/>
            <person name="Whiston E."/>
            <person name="Hung C.-Y."/>
            <person name="McMahan C."/>
            <person name="White J."/>
            <person name="Sykes S."/>
            <person name="Heiman D."/>
            <person name="Young S."/>
            <person name="Zeng Q."/>
            <person name="Abouelleil A."/>
            <person name="Aftuck L."/>
            <person name="Bessette D."/>
            <person name="Brown A."/>
            <person name="FitzGerald M."/>
            <person name="Lui A."/>
            <person name="Macdonald J.P."/>
            <person name="Priest M."/>
            <person name="Orbach M.J."/>
            <person name="Galgiani J.N."/>
            <person name="Kirkland T.N."/>
            <person name="Cole G.T."/>
            <person name="Birren B.W."/>
            <person name="Henn M.R."/>
            <person name="Taylor J.W."/>
            <person name="Rounsley S.D."/>
        </authorList>
    </citation>
    <scope>NUCLEOTIDE SEQUENCE [LARGE SCALE GENOMIC DNA]</scope>
    <source>
        <strain evidence="3">H538.4</strain>
    </source>
</reference>
<organism evidence="2 3">
    <name type="scientific">Coccidioides immitis H538.4</name>
    <dbReference type="NCBI Taxonomy" id="396776"/>
    <lineage>
        <taxon>Eukaryota</taxon>
        <taxon>Fungi</taxon>
        <taxon>Dikarya</taxon>
        <taxon>Ascomycota</taxon>
        <taxon>Pezizomycotina</taxon>
        <taxon>Eurotiomycetes</taxon>
        <taxon>Eurotiomycetidae</taxon>
        <taxon>Onygenales</taxon>
        <taxon>Onygenaceae</taxon>
        <taxon>Coccidioides</taxon>
    </lineage>
</organism>
<feature type="region of interest" description="Disordered" evidence="1">
    <location>
        <begin position="1"/>
        <end position="39"/>
    </location>
</feature>
<proteinExistence type="predicted"/>
<dbReference type="Proteomes" id="UP000054563">
    <property type="component" value="Unassembled WGS sequence"/>
</dbReference>
<dbReference type="VEuPathDB" id="FungiDB:CIHG_01033"/>
<protein>
    <submittedName>
        <fullName evidence="2">Uncharacterized protein</fullName>
    </submittedName>
</protein>
<evidence type="ECO:0000313" key="3">
    <source>
        <dbReference type="Proteomes" id="UP000054563"/>
    </source>
</evidence>
<evidence type="ECO:0000313" key="2">
    <source>
        <dbReference type="EMBL" id="KMU83251.1"/>
    </source>
</evidence>
<feature type="compositionally biased region" description="Polar residues" evidence="1">
    <location>
        <begin position="8"/>
        <end position="20"/>
    </location>
</feature>
<feature type="compositionally biased region" description="Pro residues" evidence="1">
    <location>
        <begin position="28"/>
        <end position="39"/>
    </location>
</feature>
<gene>
    <name evidence="2" type="ORF">CIHG_01033</name>
</gene>
<name>A0A0J8RF90_COCIT</name>
<dbReference type="EMBL" id="DS016982">
    <property type="protein sequence ID" value="KMU83251.1"/>
    <property type="molecule type" value="Genomic_DNA"/>
</dbReference>
<evidence type="ECO:0000256" key="1">
    <source>
        <dbReference type="SAM" id="MobiDB-lite"/>
    </source>
</evidence>
<accession>A0A0J8RF90</accession>